<reference evidence="5" key="2">
    <citation type="submission" date="2021-01" db="EMBL/GenBank/DDBJ databases">
        <authorList>
            <person name="Mieszkin S."/>
            <person name="Pouder E."/>
            <person name="Alain K."/>
        </authorList>
    </citation>
    <scope>NUCLEOTIDE SEQUENCE</scope>
    <source>
        <strain evidence="5">HW T2.11</strain>
    </source>
</reference>
<keyword evidence="3" id="KW-0804">Transcription</keyword>
<dbReference type="EMBL" id="JAESVB010000016">
    <property type="protein sequence ID" value="MCB8877729.1"/>
    <property type="molecule type" value="Genomic_DNA"/>
</dbReference>
<dbReference type="InterPro" id="IPR036388">
    <property type="entry name" value="WH-like_DNA-bd_sf"/>
</dbReference>
<dbReference type="GO" id="GO:0045892">
    <property type="term" value="P:negative regulation of DNA-templated transcription"/>
    <property type="evidence" value="ECO:0007669"/>
    <property type="project" value="TreeGrafter"/>
</dbReference>
<sequence length="247" mass="27021">MSWDSSQPFTDDAPLWEQIADRLRRAIDAGHFGPGAVLPTEADINAQFQVSRTTSRAAMNRLVQEGLVIRRAGIGSIVREFRVERPVSQLTGFSEDMRRRGLSSSYTVLKAGMEAPSPEAAEALGLPAGDITFQSERLLSANGRLIGLSESWLRPDLFTTHAPPSSAELGTRSLYEWLRSTLGVEIIGGVEHIEAAIAPSAICKKLQLTPGSPVLVARRLAKTKGGLSVEFAITTYRADRYRFRVEL</sequence>
<dbReference type="SMART" id="SM00866">
    <property type="entry name" value="UTRA"/>
    <property type="match status" value="1"/>
</dbReference>
<dbReference type="PRINTS" id="PR00035">
    <property type="entry name" value="HTHGNTR"/>
</dbReference>
<dbReference type="GO" id="GO:0003700">
    <property type="term" value="F:DNA-binding transcription factor activity"/>
    <property type="evidence" value="ECO:0007669"/>
    <property type="project" value="InterPro"/>
</dbReference>
<proteinExistence type="predicted"/>
<accession>A0A963YVB5</accession>
<dbReference type="CDD" id="cd07377">
    <property type="entry name" value="WHTH_GntR"/>
    <property type="match status" value="1"/>
</dbReference>
<reference evidence="5" key="1">
    <citation type="journal article" date="2021" name="Microorganisms">
        <title>Acidisoma silvae sp. nov. and Acidisomacellulosilytica sp. nov., Two Acidophilic Bacteria Isolated from Decaying Wood, Hydrolyzing Cellulose and Producing Poly-3-hydroxybutyrate.</title>
        <authorList>
            <person name="Mieszkin S."/>
            <person name="Pouder E."/>
            <person name="Uroz S."/>
            <person name="Simon-Colin C."/>
            <person name="Alain K."/>
        </authorList>
    </citation>
    <scope>NUCLEOTIDE SEQUENCE</scope>
    <source>
        <strain evidence="5">HW T2.11</strain>
    </source>
</reference>
<evidence type="ECO:0000313" key="6">
    <source>
        <dbReference type="Proteomes" id="UP000708298"/>
    </source>
</evidence>
<feature type="domain" description="HTH gntR-type" evidence="4">
    <location>
        <begin position="13"/>
        <end position="81"/>
    </location>
</feature>
<evidence type="ECO:0000259" key="4">
    <source>
        <dbReference type="PROSITE" id="PS50949"/>
    </source>
</evidence>
<organism evidence="5 6">
    <name type="scientific">Acidisoma silvae</name>
    <dbReference type="NCBI Taxonomy" id="2802396"/>
    <lineage>
        <taxon>Bacteria</taxon>
        <taxon>Pseudomonadati</taxon>
        <taxon>Pseudomonadota</taxon>
        <taxon>Alphaproteobacteria</taxon>
        <taxon>Acetobacterales</taxon>
        <taxon>Acidocellaceae</taxon>
        <taxon>Acidisoma</taxon>
    </lineage>
</organism>
<dbReference type="Gene3D" id="3.40.1410.10">
    <property type="entry name" value="Chorismate lyase-like"/>
    <property type="match status" value="1"/>
</dbReference>
<dbReference type="Proteomes" id="UP000708298">
    <property type="component" value="Unassembled WGS sequence"/>
</dbReference>
<dbReference type="PANTHER" id="PTHR44846:SF1">
    <property type="entry name" value="MANNOSYL-D-GLYCERATE TRANSPORT_METABOLISM SYSTEM REPRESSOR MNGR-RELATED"/>
    <property type="match status" value="1"/>
</dbReference>
<evidence type="ECO:0000256" key="2">
    <source>
        <dbReference type="ARBA" id="ARBA00023125"/>
    </source>
</evidence>
<evidence type="ECO:0000256" key="1">
    <source>
        <dbReference type="ARBA" id="ARBA00023015"/>
    </source>
</evidence>
<dbReference type="SUPFAM" id="SSF46785">
    <property type="entry name" value="Winged helix' DNA-binding domain"/>
    <property type="match status" value="1"/>
</dbReference>
<dbReference type="AlphaFoldDB" id="A0A963YVB5"/>
<evidence type="ECO:0000256" key="3">
    <source>
        <dbReference type="ARBA" id="ARBA00023163"/>
    </source>
</evidence>
<dbReference type="InterPro" id="IPR036390">
    <property type="entry name" value="WH_DNA-bd_sf"/>
</dbReference>
<dbReference type="Gene3D" id="1.10.10.10">
    <property type="entry name" value="Winged helix-like DNA-binding domain superfamily/Winged helix DNA-binding domain"/>
    <property type="match status" value="1"/>
</dbReference>
<dbReference type="InterPro" id="IPR000524">
    <property type="entry name" value="Tscrpt_reg_HTH_GntR"/>
</dbReference>
<keyword evidence="1" id="KW-0805">Transcription regulation</keyword>
<evidence type="ECO:0000313" key="5">
    <source>
        <dbReference type="EMBL" id="MCB8877729.1"/>
    </source>
</evidence>
<comment type="caution">
    <text evidence="5">The sequence shown here is derived from an EMBL/GenBank/DDBJ whole genome shotgun (WGS) entry which is preliminary data.</text>
</comment>
<keyword evidence="2" id="KW-0238">DNA-binding</keyword>
<protein>
    <submittedName>
        <fullName evidence="5">GntR family transcriptional regulator</fullName>
    </submittedName>
</protein>
<name>A0A963YVB5_9PROT</name>
<dbReference type="SMART" id="SM00345">
    <property type="entry name" value="HTH_GNTR"/>
    <property type="match status" value="1"/>
</dbReference>
<dbReference type="Pfam" id="PF00392">
    <property type="entry name" value="GntR"/>
    <property type="match status" value="1"/>
</dbReference>
<dbReference type="PROSITE" id="PS50949">
    <property type="entry name" value="HTH_GNTR"/>
    <property type="match status" value="1"/>
</dbReference>
<dbReference type="Pfam" id="PF07702">
    <property type="entry name" value="UTRA"/>
    <property type="match status" value="1"/>
</dbReference>
<dbReference type="RefSeq" id="WP_227323376.1">
    <property type="nucleotide sequence ID" value="NZ_JAESVB010000016.1"/>
</dbReference>
<keyword evidence="6" id="KW-1185">Reference proteome</keyword>
<dbReference type="GO" id="GO:0003677">
    <property type="term" value="F:DNA binding"/>
    <property type="evidence" value="ECO:0007669"/>
    <property type="project" value="UniProtKB-KW"/>
</dbReference>
<dbReference type="SUPFAM" id="SSF64288">
    <property type="entry name" value="Chorismate lyase-like"/>
    <property type="match status" value="1"/>
</dbReference>
<dbReference type="InterPro" id="IPR028978">
    <property type="entry name" value="Chorismate_lyase_/UTRA_dom_sf"/>
</dbReference>
<gene>
    <name evidence="5" type="ORF">ASILVAE211_21220</name>
</gene>
<dbReference type="PANTHER" id="PTHR44846">
    <property type="entry name" value="MANNOSYL-D-GLYCERATE TRANSPORT/METABOLISM SYSTEM REPRESSOR MNGR-RELATED"/>
    <property type="match status" value="1"/>
</dbReference>
<dbReference type="InterPro" id="IPR011663">
    <property type="entry name" value="UTRA"/>
</dbReference>
<dbReference type="InterPro" id="IPR050679">
    <property type="entry name" value="Bact_HTH_transcr_reg"/>
</dbReference>